<feature type="compositionally biased region" description="Basic residues" evidence="7">
    <location>
        <begin position="881"/>
        <end position="900"/>
    </location>
</feature>
<keyword evidence="6" id="KW-0175">Coiled coil</keyword>
<dbReference type="InterPro" id="IPR040560">
    <property type="entry name" value="SYCP2_SLD"/>
</dbReference>
<dbReference type="GO" id="GO:0000800">
    <property type="term" value="C:lateral element"/>
    <property type="evidence" value="ECO:0000318"/>
    <property type="project" value="GO_Central"/>
</dbReference>
<dbReference type="PANTHER" id="PTHR15607:SF12">
    <property type="entry name" value="SYNAPTONEMAL COMPLEX PROTEIN 2"/>
    <property type="match status" value="1"/>
</dbReference>
<sequence length="1412" mass="160152">MKTLYIYTALEADITIMHPKQESKLEANIDHGLRTKGHDLRPLKSFLLTESCAGTSIKCSKFLLGKLDKLICMELDQREVKNALLVLNVILKFASCMTLNNEEWLTASIKQGLVQKMIIWLEKSTYFLAYSEKQKNETVLNFAEDFFDVVMLVHDHSSEGKMQILEHFLVRACSLVSNAATNIFVKQEVVRRLNLMLNTMPLVARKKILSTEEMTSAMASMAKRILDAGDFDLQVAITEALCRMTSEAQRELTSQWFPMEFIAEAFKRIKDSEFETDCRKFLNLINGILGGKKSVVTLPCLSAYLDNHKFQMPCDEKLEEFWIDFNTGTQSISFYISAGAAEEHQWDTVCVKDSDVIVYSIAEVDNNKLLTVDLKAPIAAGQYEGKQIRIYFSCPLDILSAAQRVFAAQKNKDFIKKQTASDAETTVRVIFEECRSQILLSESQGSNSSVKPVAEPDVKDFAGKNQPPSAASSLKQTTCNHEHNTNSLMPTTPVKVKMSESSMVGSGLKITNIATNNPASRRIRTKPPLEMVRPAERNTVPPNKSRGGSPCSDRTPQLAKHKSSTDAACTFQYVNKAPKGNPDELNEIVPDTQYCATKDSSLLPGLTKRSVNQHERNRKQENSGGFGNKISVSSVCIANQGKISSHLVKQHSNEISTTPTKEMSARSSESSIQKHCEKHLKEKPKELIQATDLLVENIRRKYARLTEEDKREENTFERKNVDKHPLHTNKDKNRTRGFNQHSPKDFSTTTKKPWKDVYDFQFSATDNPTINLEVSAPTVSERMSSKALAIGKKSTKNKQKGKTGTEIKTKAHQRHLFSDTESERGGDDTKSNLSWLQEQHSKTKPPIATYRRQKAQKQQEQTMPYKMRHITTNNSPEPKTGKKSYNRSGGNKHNKLKRPCRTAAKSTNYKDLSNSESDAEVPFSPPKREEPVRRKFEICKAQKELVENPKNLKKNDLKKDQRKYLENDTPKDWKVTTRKQREPSPFPPESPSPSIEQFRSKEYDFDAQVSPRHQTFVELSSSSASSLKGTPNAKDIKATTFCKTEIKYTCCQWTKSSNKSGTRTGNGDVSRSGKGTAPSFSRAISKPNLNNLTLDQSLVSANIKHPAADPSAKEQMEQENGTPTNKYMKQRYRPEDRKPVSNQSGPGRKIPSAEVNTSTKLSVKSLKRNHSHISDNDVINPKGDENEEPGFHEKHKKFKLLPRKLFQSPDKGNRSCRETLSNLSGNETSTSGLDTWEESGAEVGLMCQKINKEFSRKVQNRSMKMDYFTKNSLKAAQQYLTSLNAQAREFRTKRLEQIQEAITKETEMFQQESQALKNVEKEFAAVWEKQVQALGVYRQKERERIRRLRSLFENNAVLNVEREEEIFNSEMHLLKEDLKKIQQRLLKEMQQEELQSMRRGLESIIMSDARDL</sequence>
<proteinExistence type="inferred from homology"/>
<feature type="domain" description="Synaptonemal complex protein 2 armadillo-repeat-like" evidence="8">
    <location>
        <begin position="35"/>
        <end position="201"/>
    </location>
</feature>
<evidence type="ECO:0000259" key="8">
    <source>
        <dbReference type="Pfam" id="PF18581"/>
    </source>
</evidence>
<dbReference type="GeneID" id="779792"/>
<feature type="region of interest" description="Disordered" evidence="7">
    <location>
        <begin position="445"/>
        <end position="490"/>
    </location>
</feature>
<dbReference type="Xenbase" id="XB-GENE-6453713">
    <property type="gene designation" value="sycp2"/>
</dbReference>
<name>A0A8J1IXJ4_XENTR</name>
<evidence type="ECO:0000256" key="6">
    <source>
        <dbReference type="SAM" id="Coils"/>
    </source>
</evidence>
<dbReference type="CTD" id="10388"/>
<gene>
    <name evidence="11 12" type="primary">sycp2</name>
</gene>
<dbReference type="OMA" id="QWETVII"/>
<dbReference type="InterPro" id="IPR041322">
    <property type="entry name" value="SYCP2_ARLD"/>
</dbReference>
<feature type="region of interest" description="Disordered" evidence="7">
    <location>
        <begin position="785"/>
        <end position="930"/>
    </location>
</feature>
<dbReference type="InterPro" id="IPR024835">
    <property type="entry name" value="SYCP2-like"/>
</dbReference>
<dbReference type="KEGG" id="xtr:779792"/>
<feature type="compositionally biased region" description="Polar residues" evidence="7">
    <location>
        <begin position="1218"/>
        <end position="1233"/>
    </location>
</feature>
<feature type="compositionally biased region" description="Polar residues" evidence="7">
    <location>
        <begin position="1055"/>
        <end position="1069"/>
    </location>
</feature>
<feature type="region of interest" description="Disordered" evidence="7">
    <location>
        <begin position="1105"/>
        <end position="1158"/>
    </location>
</feature>
<evidence type="ECO:0000313" key="11">
    <source>
        <dbReference type="RefSeq" id="XP_031750324.1"/>
    </source>
</evidence>
<keyword evidence="10" id="KW-1185">Reference proteome</keyword>
<feature type="compositionally biased region" description="Basic and acidic residues" evidence="7">
    <location>
        <begin position="816"/>
        <end position="830"/>
    </location>
</feature>
<keyword evidence="4" id="KW-0158">Chromosome</keyword>
<dbReference type="PANTHER" id="PTHR15607">
    <property type="entry name" value="SYNAPTONEMAL COMPLEX PROTEIN-RELATED"/>
    <property type="match status" value="1"/>
</dbReference>
<feature type="compositionally biased region" description="Polar residues" evidence="7">
    <location>
        <begin position="736"/>
        <end position="750"/>
    </location>
</feature>
<reference evidence="11" key="1">
    <citation type="submission" date="2025-08" db="UniProtKB">
        <authorList>
            <consortium name="RefSeq"/>
        </authorList>
    </citation>
    <scope>IDENTIFICATION</scope>
    <source>
        <strain evidence="11">Nigerian</strain>
        <tissue evidence="11">Liver and blood</tissue>
    </source>
</reference>
<evidence type="ECO:0000259" key="9">
    <source>
        <dbReference type="Pfam" id="PF18584"/>
    </source>
</evidence>
<comment type="subcellular location">
    <subcellularLocation>
        <location evidence="2">Chromosome</location>
    </subcellularLocation>
    <subcellularLocation>
        <location evidence="1">Nucleus</location>
    </subcellularLocation>
</comment>
<feature type="region of interest" description="Disordered" evidence="7">
    <location>
        <begin position="950"/>
        <end position="996"/>
    </location>
</feature>
<feature type="domain" description="Synaptonemal complex protein 2 Spt16M-like" evidence="9">
    <location>
        <begin position="295"/>
        <end position="407"/>
    </location>
</feature>
<feature type="compositionally biased region" description="Polar residues" evidence="7">
    <location>
        <begin position="653"/>
        <end position="668"/>
    </location>
</feature>
<evidence type="ECO:0000256" key="5">
    <source>
        <dbReference type="ARBA" id="ARBA00023242"/>
    </source>
</evidence>
<feature type="compositionally biased region" description="Polar residues" evidence="7">
    <location>
        <begin position="904"/>
        <end position="916"/>
    </location>
</feature>
<evidence type="ECO:0000256" key="1">
    <source>
        <dbReference type="ARBA" id="ARBA00004123"/>
    </source>
</evidence>
<dbReference type="AGR" id="Xenbase:XB-GENE-6453713"/>
<evidence type="ECO:0000313" key="10">
    <source>
        <dbReference type="Proteomes" id="UP000008143"/>
    </source>
</evidence>
<feature type="region of interest" description="Disordered" evidence="7">
    <location>
        <begin position="723"/>
        <end position="750"/>
    </location>
</feature>
<feature type="compositionally biased region" description="Basic and acidic residues" evidence="7">
    <location>
        <begin position="953"/>
        <end position="982"/>
    </location>
</feature>
<dbReference type="RefSeq" id="XP_031750324.1">
    <property type="nucleotide sequence ID" value="XM_031894464.1"/>
</dbReference>
<evidence type="ECO:0000256" key="3">
    <source>
        <dbReference type="ARBA" id="ARBA00007960"/>
    </source>
</evidence>
<evidence type="ECO:0000256" key="2">
    <source>
        <dbReference type="ARBA" id="ARBA00004286"/>
    </source>
</evidence>
<dbReference type="GO" id="GO:0000779">
    <property type="term" value="C:condensed chromosome, centromeric region"/>
    <property type="evidence" value="ECO:0000318"/>
    <property type="project" value="GO_Central"/>
</dbReference>
<feature type="compositionally biased region" description="Basic and acidic residues" evidence="7">
    <location>
        <begin position="723"/>
        <end position="734"/>
    </location>
</feature>
<feature type="region of interest" description="Disordered" evidence="7">
    <location>
        <begin position="529"/>
        <end position="564"/>
    </location>
</feature>
<feature type="region of interest" description="Disordered" evidence="7">
    <location>
        <begin position="649"/>
        <end position="668"/>
    </location>
</feature>
<feature type="region of interest" description="Disordered" evidence="7">
    <location>
        <begin position="1206"/>
        <end position="1234"/>
    </location>
</feature>
<keyword evidence="5" id="KW-0539">Nucleus</keyword>
<evidence type="ECO:0000256" key="4">
    <source>
        <dbReference type="ARBA" id="ARBA00022454"/>
    </source>
</evidence>
<feature type="compositionally biased region" description="Polar residues" evidence="7">
    <location>
        <begin position="1118"/>
        <end position="1127"/>
    </location>
</feature>
<dbReference type="Pfam" id="PF18584">
    <property type="entry name" value="SYCP2_SLD"/>
    <property type="match status" value="1"/>
</dbReference>
<protein>
    <submittedName>
        <fullName evidence="11">Synaptonemal complex protein 2 isoform X1</fullName>
    </submittedName>
</protein>
<accession>A0A8J1IXJ4</accession>
<feature type="coiled-coil region" evidence="6">
    <location>
        <begin position="688"/>
        <end position="715"/>
    </location>
</feature>
<feature type="region of interest" description="Disordered" evidence="7">
    <location>
        <begin position="1055"/>
        <end position="1088"/>
    </location>
</feature>
<dbReference type="Pfam" id="PF18581">
    <property type="entry name" value="SYCP2_ARLD"/>
    <property type="match status" value="1"/>
</dbReference>
<evidence type="ECO:0000256" key="7">
    <source>
        <dbReference type="SAM" id="MobiDB-lite"/>
    </source>
</evidence>
<feature type="compositionally biased region" description="Polar residues" evidence="7">
    <location>
        <begin position="466"/>
        <end position="490"/>
    </location>
</feature>
<organism evidence="10 11">
    <name type="scientific">Xenopus tropicalis</name>
    <name type="common">Western clawed frog</name>
    <name type="synonym">Silurana tropicalis</name>
    <dbReference type="NCBI Taxonomy" id="8364"/>
    <lineage>
        <taxon>Eukaryota</taxon>
        <taxon>Metazoa</taxon>
        <taxon>Chordata</taxon>
        <taxon>Craniata</taxon>
        <taxon>Vertebrata</taxon>
        <taxon>Euteleostomi</taxon>
        <taxon>Amphibia</taxon>
        <taxon>Batrachia</taxon>
        <taxon>Anura</taxon>
        <taxon>Pipoidea</taxon>
        <taxon>Pipidae</taxon>
        <taxon>Xenopodinae</taxon>
        <taxon>Xenopus</taxon>
        <taxon>Silurana</taxon>
    </lineage>
</organism>
<dbReference type="Proteomes" id="UP000008143">
    <property type="component" value="Chromosome 10"/>
</dbReference>
<comment type="similarity">
    <text evidence="3">Belongs to the SYCP2 family.</text>
</comment>
<evidence type="ECO:0000313" key="12">
    <source>
        <dbReference type="Xenbase" id="XB-GENE-6453713"/>
    </source>
</evidence>
<dbReference type="OrthoDB" id="10256849at2759"/>